<name>A0ABP5ZFA6_9ACTN</name>
<protein>
    <recommendedName>
        <fullName evidence="4">Peptidase M10 metallopeptidase domain-containing protein</fullName>
    </recommendedName>
</protein>
<accession>A0ABP5ZFA6</accession>
<reference evidence="3" key="1">
    <citation type="journal article" date="2019" name="Int. J. Syst. Evol. Microbiol.">
        <title>The Global Catalogue of Microorganisms (GCM) 10K type strain sequencing project: providing services to taxonomists for standard genome sequencing and annotation.</title>
        <authorList>
            <consortium name="The Broad Institute Genomics Platform"/>
            <consortium name="The Broad Institute Genome Sequencing Center for Infectious Disease"/>
            <person name="Wu L."/>
            <person name="Ma J."/>
        </authorList>
    </citation>
    <scope>NUCLEOTIDE SEQUENCE [LARGE SCALE GENOMIC DNA]</scope>
    <source>
        <strain evidence="3">JCM 5062</strain>
    </source>
</reference>
<evidence type="ECO:0000313" key="2">
    <source>
        <dbReference type="EMBL" id="GAA2496278.1"/>
    </source>
</evidence>
<dbReference type="SUPFAM" id="SSF55486">
    <property type="entry name" value="Metalloproteases ('zincins'), catalytic domain"/>
    <property type="match status" value="1"/>
</dbReference>
<gene>
    <name evidence="2" type="ORF">GCM10010393_30430</name>
</gene>
<dbReference type="Proteomes" id="UP001499942">
    <property type="component" value="Unassembled WGS sequence"/>
</dbReference>
<comment type="caution">
    <text evidence="2">The sequence shown here is derived from an EMBL/GenBank/DDBJ whole genome shotgun (WGS) entry which is preliminary data.</text>
</comment>
<evidence type="ECO:0008006" key="4">
    <source>
        <dbReference type="Google" id="ProtNLM"/>
    </source>
</evidence>
<dbReference type="Gene3D" id="3.40.390.10">
    <property type="entry name" value="Collagenase (Catalytic Domain)"/>
    <property type="match status" value="1"/>
</dbReference>
<evidence type="ECO:0000256" key="1">
    <source>
        <dbReference type="SAM" id="SignalP"/>
    </source>
</evidence>
<dbReference type="InterPro" id="IPR024079">
    <property type="entry name" value="MetalloPept_cat_dom_sf"/>
</dbReference>
<feature type="chain" id="PRO_5046184528" description="Peptidase M10 metallopeptidase domain-containing protein" evidence="1">
    <location>
        <begin position="22"/>
        <end position="176"/>
    </location>
</feature>
<dbReference type="EMBL" id="BAAASR010000016">
    <property type="protein sequence ID" value="GAA2496278.1"/>
    <property type="molecule type" value="Genomic_DNA"/>
</dbReference>
<keyword evidence="1" id="KW-0732">Signal</keyword>
<evidence type="ECO:0000313" key="3">
    <source>
        <dbReference type="Proteomes" id="UP001499942"/>
    </source>
</evidence>
<feature type="signal peptide" evidence="1">
    <location>
        <begin position="1"/>
        <end position="21"/>
    </location>
</feature>
<sequence length="176" mass="19573">MLAALGAAVGSLILVTQPASANSFGPTFADNKAHSFFFDDDLSKKQRSGMDWARKNSLAPTDMTTSVNRTYNKQVDVWTYATWNPTGDQKNWYAWTTCVKRASGSKCDQFTIVFNHKVPHSNYKSLSCHEIGHSVGLGHASGKNSSYSSANRSCMRGNPDHNYYAKHDKNHINGRY</sequence>
<proteinExistence type="predicted"/>
<keyword evidence="3" id="KW-1185">Reference proteome</keyword>
<organism evidence="2 3">
    <name type="scientific">Streptomyces gobitricini</name>
    <dbReference type="NCBI Taxonomy" id="68211"/>
    <lineage>
        <taxon>Bacteria</taxon>
        <taxon>Bacillati</taxon>
        <taxon>Actinomycetota</taxon>
        <taxon>Actinomycetes</taxon>
        <taxon>Kitasatosporales</taxon>
        <taxon>Streptomycetaceae</taxon>
        <taxon>Streptomyces</taxon>
    </lineage>
</organism>